<name>A0AAE3DE54_9FIRM</name>
<feature type="region of interest" description="Disordered" evidence="4">
    <location>
        <begin position="342"/>
        <end position="368"/>
    </location>
</feature>
<evidence type="ECO:0000256" key="2">
    <source>
        <dbReference type="ARBA" id="ARBA00022525"/>
    </source>
</evidence>
<feature type="signal peptide" evidence="6">
    <location>
        <begin position="1"/>
        <end position="28"/>
    </location>
</feature>
<dbReference type="GO" id="GO:0005576">
    <property type="term" value="C:extracellular region"/>
    <property type="evidence" value="ECO:0007669"/>
    <property type="project" value="UniProtKB-SubCell"/>
</dbReference>
<feature type="compositionally biased region" description="Pro residues" evidence="4">
    <location>
        <begin position="463"/>
        <end position="473"/>
    </location>
</feature>
<evidence type="ECO:0000256" key="1">
    <source>
        <dbReference type="ARBA" id="ARBA00004613"/>
    </source>
</evidence>
<dbReference type="RefSeq" id="WP_302929877.1">
    <property type="nucleotide sequence ID" value="NZ_JAJEPW010000066.1"/>
</dbReference>
<evidence type="ECO:0000256" key="5">
    <source>
        <dbReference type="SAM" id="Phobius"/>
    </source>
</evidence>
<feature type="compositionally biased region" description="Low complexity" evidence="4">
    <location>
        <begin position="433"/>
        <end position="446"/>
    </location>
</feature>
<evidence type="ECO:0000256" key="6">
    <source>
        <dbReference type="SAM" id="SignalP"/>
    </source>
</evidence>
<feature type="compositionally biased region" description="Basic and acidic residues" evidence="4">
    <location>
        <begin position="529"/>
        <end position="551"/>
    </location>
</feature>
<dbReference type="AlphaFoldDB" id="A0AAE3DE54"/>
<keyword evidence="6" id="KW-0732">Signal</keyword>
<evidence type="ECO:0000313" key="10">
    <source>
        <dbReference type="Proteomes" id="UP001199319"/>
    </source>
</evidence>
<feature type="compositionally biased region" description="Acidic residues" evidence="4">
    <location>
        <begin position="491"/>
        <end position="514"/>
    </location>
</feature>
<proteinExistence type="predicted"/>
<keyword evidence="2" id="KW-0964">Secreted</keyword>
<evidence type="ECO:0000256" key="3">
    <source>
        <dbReference type="ARBA" id="ARBA00022737"/>
    </source>
</evidence>
<feature type="transmembrane region" description="Helical" evidence="5">
    <location>
        <begin position="385"/>
        <end position="407"/>
    </location>
</feature>
<keyword evidence="5" id="KW-0812">Transmembrane</keyword>
<dbReference type="EMBL" id="JAJEPW010000066">
    <property type="protein sequence ID" value="MCC2130728.1"/>
    <property type="molecule type" value="Genomic_DNA"/>
</dbReference>
<feature type="domain" description="Cadherin-like beta-sandwich-like" evidence="8">
    <location>
        <begin position="258"/>
        <end position="336"/>
    </location>
</feature>
<organism evidence="9 10">
    <name type="scientific">Brotocaccenecus cirricatena</name>
    <dbReference type="NCBI Taxonomy" id="3064195"/>
    <lineage>
        <taxon>Bacteria</taxon>
        <taxon>Bacillati</taxon>
        <taxon>Bacillota</taxon>
        <taxon>Clostridia</taxon>
        <taxon>Eubacteriales</taxon>
        <taxon>Oscillospiraceae</taxon>
        <taxon>Brotocaccenecus</taxon>
    </lineage>
</organism>
<dbReference type="Gene3D" id="2.60.40.680">
    <property type="match status" value="1"/>
</dbReference>
<dbReference type="CDD" id="cd08547">
    <property type="entry name" value="Type_II_cohesin"/>
    <property type="match status" value="1"/>
</dbReference>
<keyword evidence="3" id="KW-0677">Repeat</keyword>
<dbReference type="SUPFAM" id="SSF49384">
    <property type="entry name" value="Carbohydrate-binding domain"/>
    <property type="match status" value="1"/>
</dbReference>
<feature type="domain" description="Cohesin" evidence="7">
    <location>
        <begin position="38"/>
        <end position="143"/>
    </location>
</feature>
<keyword evidence="10" id="KW-1185">Reference proteome</keyword>
<dbReference type="InterPro" id="IPR025883">
    <property type="entry name" value="Cadherin-like_domain"/>
</dbReference>
<evidence type="ECO:0000259" key="7">
    <source>
        <dbReference type="Pfam" id="PF00963"/>
    </source>
</evidence>
<feature type="chain" id="PRO_5042187851" evidence="6">
    <location>
        <begin position="29"/>
        <end position="551"/>
    </location>
</feature>
<dbReference type="Pfam" id="PF12733">
    <property type="entry name" value="Cadherin-like"/>
    <property type="match status" value="2"/>
</dbReference>
<comment type="subcellular location">
    <subcellularLocation>
        <location evidence="1">Secreted</location>
    </subcellularLocation>
</comment>
<keyword evidence="5" id="KW-0472">Membrane</keyword>
<gene>
    <name evidence="9" type="ORF">LKD37_14620</name>
</gene>
<feature type="region of interest" description="Disordered" evidence="4">
    <location>
        <begin position="420"/>
        <end position="551"/>
    </location>
</feature>
<sequence>MRKRISSVLAGLLAALLLWGLAPVTAEAAGASFSGSGSVRAGDSVTVTFTVSGSNIQGITAVLHYDSSALTLTGTRQLVGSSWSVDMSGGNLLAYDQSLSNPITGSAAVLAVTFQVKSGVAAGTRVSATITDIVATDGNSDQSLNDASWAASVAAPPSGNANLAGLSCGDYALSPAFSAGTTEYSVTVPYDVSRLPLDYRAADGGADVSVSGNQLSVGVNTVVLTVTAANGASRRYTISVTRQPDPNVTLSSDASLSELTPSTGQLSPAFSPEITEYAVYVPYETSKISLSATARDSKALGVTQPDASLKEGDNLLTVTCTAEDGTTRDYTVHVVRMPAFAGTLPQIGQPEPEDPTPEEPQTQPGPFRDLWTALCAPVDLPLNRWLPMYAILAAGLVILLVLLFFIGRAVGIARSRRRLPDHPAQMEPPQSPAEPESVPETPESVPEPVPEPEEAPAASEETPVPPVIVPEPVPEPEEAPAPEAVTRPEEEVPAEETPAEETPAEPEPAPEPEEPTPQTPEEAPEEPEDKPQTLDRDSLDALLEEIRNMEP</sequence>
<evidence type="ECO:0000313" key="9">
    <source>
        <dbReference type="EMBL" id="MCC2130728.1"/>
    </source>
</evidence>
<keyword evidence="5" id="KW-1133">Transmembrane helix</keyword>
<feature type="domain" description="Cadherin-like beta-sandwich-like" evidence="8">
    <location>
        <begin position="173"/>
        <end position="243"/>
    </location>
</feature>
<dbReference type="GO" id="GO:0030246">
    <property type="term" value="F:carbohydrate binding"/>
    <property type="evidence" value="ECO:0007669"/>
    <property type="project" value="InterPro"/>
</dbReference>
<dbReference type="Proteomes" id="UP001199319">
    <property type="component" value="Unassembled WGS sequence"/>
</dbReference>
<evidence type="ECO:0000259" key="8">
    <source>
        <dbReference type="Pfam" id="PF12733"/>
    </source>
</evidence>
<dbReference type="InterPro" id="IPR008965">
    <property type="entry name" value="CBM2/CBM3_carb-bd_dom_sf"/>
</dbReference>
<comment type="caution">
    <text evidence="9">The sequence shown here is derived from an EMBL/GenBank/DDBJ whole genome shotgun (WGS) entry which is preliminary data.</text>
</comment>
<dbReference type="Pfam" id="PF00963">
    <property type="entry name" value="Cohesin"/>
    <property type="match status" value="1"/>
</dbReference>
<protein>
    <submittedName>
        <fullName evidence="9">Cadherin-like beta sandwich domain-containing protein</fullName>
    </submittedName>
</protein>
<accession>A0AAE3DE54</accession>
<dbReference type="InterPro" id="IPR002102">
    <property type="entry name" value="Cohesin_dom"/>
</dbReference>
<dbReference type="GO" id="GO:0000272">
    <property type="term" value="P:polysaccharide catabolic process"/>
    <property type="evidence" value="ECO:0007669"/>
    <property type="project" value="InterPro"/>
</dbReference>
<evidence type="ECO:0000256" key="4">
    <source>
        <dbReference type="SAM" id="MobiDB-lite"/>
    </source>
</evidence>
<reference evidence="9" key="1">
    <citation type="submission" date="2021-10" db="EMBL/GenBank/DDBJ databases">
        <title>Anaerobic single-cell dispensing facilitates the cultivation of human gut bacteria.</title>
        <authorList>
            <person name="Afrizal A."/>
        </authorList>
    </citation>
    <scope>NUCLEOTIDE SEQUENCE</scope>
    <source>
        <strain evidence="9">CLA-AA-H272</strain>
    </source>
</reference>